<dbReference type="InterPro" id="IPR050654">
    <property type="entry name" value="AChE-related_enzymes"/>
</dbReference>
<accession>A0A183IYG2</accession>
<dbReference type="InterPro" id="IPR029058">
    <property type="entry name" value="AB_hydrolase_fold"/>
</dbReference>
<dbReference type="Gene3D" id="3.40.50.1820">
    <property type="entry name" value="alpha/beta hydrolase"/>
    <property type="match status" value="1"/>
</dbReference>
<dbReference type="GO" id="GO:0005615">
    <property type="term" value="C:extracellular space"/>
    <property type="evidence" value="ECO:0007669"/>
    <property type="project" value="TreeGrafter"/>
</dbReference>
<dbReference type="InterPro" id="IPR002018">
    <property type="entry name" value="CarbesteraseB"/>
</dbReference>
<dbReference type="PANTHER" id="PTHR43918:SF15">
    <property type="entry name" value="CARBOXYLIC ESTER HYDROLASE"/>
    <property type="match status" value="1"/>
</dbReference>
<keyword evidence="5" id="KW-0732">Signal</keyword>
<dbReference type="SUPFAM" id="SSF53474">
    <property type="entry name" value="alpha/beta-Hydrolases"/>
    <property type="match status" value="1"/>
</dbReference>
<sequence>MPVLLCLTAILLALTLAHCCEGSGSHETPPSPFVQTSYGPVTGTSVMAADKEVLVFSGVPFAKAPLGDLRYHLAQDPDSWQEPMSCIKLAPACYQRELYPGSGMKIAKKMIEDGTMSEDCLRLNLWVPAGKQNLTTMVWIFGGGFFSGSPSDPTYDGAELAARGNVIVANINYRLGPFGFVHFGDEAVPSNLGLLDQRQALRFLHQNIRLFGGDETKITLFGNSAGAASVSAHLVAKKSWPYFNRAIVQSGVMNAPWTQNSPEKERNGTLELLRKLNCNSGNTTESVRCLRSVQPMSIITAATELSQQYQSRFFVPVNEDRQFFEGNALMAIAGGAMKNCSILIGYNTDDGSFLIPLILRDVMIDNPQAAINHAQAEKVLTAMFQDISYTASQSLQRHVFRREPVGRNTTVADRYFYRDSIIKAGTEHFFTCSIKEFADQMANTNSSVFMYHFAEPWTVKNLPSWMGVTHGLEIDYVFARYLKHRADYSKKTEIFSQAVADIWTSFAKEG</sequence>
<dbReference type="WBParaSite" id="SBAD_0000897301-mRNA-1">
    <property type="protein sequence ID" value="SBAD_0000897301-mRNA-1"/>
    <property type="gene ID" value="SBAD_0000897301"/>
</dbReference>
<keyword evidence="4" id="KW-1015">Disulfide bond</keyword>
<evidence type="ECO:0000256" key="3">
    <source>
        <dbReference type="ARBA" id="ARBA00022801"/>
    </source>
</evidence>
<evidence type="ECO:0000256" key="1">
    <source>
        <dbReference type="ARBA" id="ARBA00005964"/>
    </source>
</evidence>
<dbReference type="InterPro" id="IPR000997">
    <property type="entry name" value="Cholinesterase"/>
</dbReference>
<dbReference type="EMBL" id="UZAM01011828">
    <property type="protein sequence ID" value="VDP18438.1"/>
    <property type="molecule type" value="Genomic_DNA"/>
</dbReference>
<reference evidence="9" key="1">
    <citation type="submission" date="2016-06" db="UniProtKB">
        <authorList>
            <consortium name="WormBaseParasite"/>
        </authorList>
    </citation>
    <scope>IDENTIFICATION</scope>
</reference>
<evidence type="ECO:0000313" key="7">
    <source>
        <dbReference type="EMBL" id="VDP18438.1"/>
    </source>
</evidence>
<dbReference type="AlphaFoldDB" id="A0A183IYG2"/>
<organism evidence="9">
    <name type="scientific">Soboliphyme baturini</name>
    <dbReference type="NCBI Taxonomy" id="241478"/>
    <lineage>
        <taxon>Eukaryota</taxon>
        <taxon>Metazoa</taxon>
        <taxon>Ecdysozoa</taxon>
        <taxon>Nematoda</taxon>
        <taxon>Enoplea</taxon>
        <taxon>Dorylaimia</taxon>
        <taxon>Dioctophymatida</taxon>
        <taxon>Dioctophymatoidea</taxon>
        <taxon>Soboliphymatidae</taxon>
        <taxon>Soboliphyme</taxon>
    </lineage>
</organism>
<dbReference type="OrthoDB" id="408631at2759"/>
<dbReference type="GO" id="GO:0003990">
    <property type="term" value="F:acetylcholinesterase activity"/>
    <property type="evidence" value="ECO:0007669"/>
    <property type="project" value="TreeGrafter"/>
</dbReference>
<dbReference type="Proteomes" id="UP000270296">
    <property type="component" value="Unassembled WGS sequence"/>
</dbReference>
<dbReference type="EC" id="3.1.1.-" evidence="5"/>
<protein>
    <recommendedName>
        <fullName evidence="5">Carboxylic ester hydrolase</fullName>
        <ecNumber evidence="5">3.1.1.-</ecNumber>
    </recommendedName>
</protein>
<evidence type="ECO:0000313" key="9">
    <source>
        <dbReference type="WBParaSite" id="SBAD_0000897301-mRNA-1"/>
    </source>
</evidence>
<dbReference type="PRINTS" id="PR00878">
    <property type="entry name" value="CHOLNESTRASE"/>
</dbReference>
<evidence type="ECO:0000256" key="4">
    <source>
        <dbReference type="ARBA" id="ARBA00023157"/>
    </source>
</evidence>
<dbReference type="InterPro" id="IPR019826">
    <property type="entry name" value="Carboxylesterase_B_AS"/>
</dbReference>
<dbReference type="PANTHER" id="PTHR43918">
    <property type="entry name" value="ACETYLCHOLINESTERASE"/>
    <property type="match status" value="1"/>
</dbReference>
<feature type="chain" id="PRO_5043073806" description="Carboxylic ester hydrolase" evidence="5">
    <location>
        <begin position="20"/>
        <end position="510"/>
    </location>
</feature>
<comment type="similarity">
    <text evidence="1 5">Belongs to the type-B carboxylesterase/lipase family.</text>
</comment>
<feature type="signal peptide" evidence="5">
    <location>
        <begin position="1"/>
        <end position="19"/>
    </location>
</feature>
<evidence type="ECO:0000313" key="8">
    <source>
        <dbReference type="Proteomes" id="UP000270296"/>
    </source>
</evidence>
<reference evidence="7 8" key="2">
    <citation type="submission" date="2018-11" db="EMBL/GenBank/DDBJ databases">
        <authorList>
            <consortium name="Pathogen Informatics"/>
        </authorList>
    </citation>
    <scope>NUCLEOTIDE SEQUENCE [LARGE SCALE GENOMIC DNA]</scope>
</reference>
<proteinExistence type="inferred from homology"/>
<dbReference type="GO" id="GO:0005886">
    <property type="term" value="C:plasma membrane"/>
    <property type="evidence" value="ECO:0007669"/>
    <property type="project" value="TreeGrafter"/>
</dbReference>
<evidence type="ECO:0000256" key="5">
    <source>
        <dbReference type="RuleBase" id="RU361235"/>
    </source>
</evidence>
<keyword evidence="3 5" id="KW-0378">Hydrolase</keyword>
<dbReference type="GO" id="GO:0019695">
    <property type="term" value="P:choline metabolic process"/>
    <property type="evidence" value="ECO:0007669"/>
    <property type="project" value="TreeGrafter"/>
</dbReference>
<dbReference type="ESTHER" id="9bila-a0a183iyg2">
    <property type="family name" value="ACHE"/>
</dbReference>
<evidence type="ECO:0000256" key="2">
    <source>
        <dbReference type="ARBA" id="ARBA00022487"/>
    </source>
</evidence>
<dbReference type="GO" id="GO:0006581">
    <property type="term" value="P:acetylcholine catabolic process"/>
    <property type="evidence" value="ECO:0007669"/>
    <property type="project" value="TreeGrafter"/>
</dbReference>
<dbReference type="PROSITE" id="PS00122">
    <property type="entry name" value="CARBOXYLESTERASE_B_1"/>
    <property type="match status" value="1"/>
</dbReference>
<dbReference type="Pfam" id="PF00135">
    <property type="entry name" value="COesterase"/>
    <property type="match status" value="1"/>
</dbReference>
<evidence type="ECO:0000259" key="6">
    <source>
        <dbReference type="Pfam" id="PF00135"/>
    </source>
</evidence>
<feature type="domain" description="Carboxylesterase type B" evidence="6">
    <location>
        <begin position="31"/>
        <end position="510"/>
    </location>
</feature>
<gene>
    <name evidence="7" type="ORF">SBAD_LOCUS8660</name>
</gene>
<name>A0A183IYG2_9BILA</name>
<keyword evidence="2" id="KW-0719">Serine esterase</keyword>
<keyword evidence="8" id="KW-1185">Reference proteome</keyword>